<evidence type="ECO:0000313" key="1">
    <source>
        <dbReference type="EMBL" id="CAK9321725.1"/>
    </source>
</evidence>
<accession>A0ABP0YSG4</accession>
<keyword evidence="2" id="KW-1185">Reference proteome</keyword>
<dbReference type="EMBL" id="OZ021739">
    <property type="protein sequence ID" value="CAK9321725.1"/>
    <property type="molecule type" value="Genomic_DNA"/>
</dbReference>
<name>A0ABP0YSG4_9ROSI</name>
<gene>
    <name evidence="1" type="ORF">CITCOLO1_LOCUS13813</name>
</gene>
<evidence type="ECO:0000313" key="2">
    <source>
        <dbReference type="Proteomes" id="UP001642487"/>
    </source>
</evidence>
<sequence length="163" mass="18437">MEAVERLSSLDFKIFAPYFVFNMAPPKFIGIIRQQLPLGSNRFRHFLGQNLPTVDPPPPPPKLFKVNSNAFIGSNVVGLRVVGSNVVCLRVEKNEPFSVLLRNDPLQSLWWRLCHLRRSSTLDEFATPLPSLGLSYALLIKKYLEKAPGTVTLRCRSLEESDQ</sequence>
<reference evidence="1 2" key="1">
    <citation type="submission" date="2024-03" db="EMBL/GenBank/DDBJ databases">
        <authorList>
            <person name="Gkanogiannis A."/>
            <person name="Becerra Lopez-Lavalle L."/>
        </authorList>
    </citation>
    <scope>NUCLEOTIDE SEQUENCE [LARGE SCALE GENOMIC DNA]</scope>
</reference>
<organism evidence="1 2">
    <name type="scientific">Citrullus colocynthis</name>
    <name type="common">colocynth</name>
    <dbReference type="NCBI Taxonomy" id="252529"/>
    <lineage>
        <taxon>Eukaryota</taxon>
        <taxon>Viridiplantae</taxon>
        <taxon>Streptophyta</taxon>
        <taxon>Embryophyta</taxon>
        <taxon>Tracheophyta</taxon>
        <taxon>Spermatophyta</taxon>
        <taxon>Magnoliopsida</taxon>
        <taxon>eudicotyledons</taxon>
        <taxon>Gunneridae</taxon>
        <taxon>Pentapetalae</taxon>
        <taxon>rosids</taxon>
        <taxon>fabids</taxon>
        <taxon>Cucurbitales</taxon>
        <taxon>Cucurbitaceae</taxon>
        <taxon>Benincaseae</taxon>
        <taxon>Citrullus</taxon>
    </lineage>
</organism>
<dbReference type="Proteomes" id="UP001642487">
    <property type="component" value="Chromosome 5"/>
</dbReference>
<protein>
    <submittedName>
        <fullName evidence="1">Uncharacterized protein</fullName>
    </submittedName>
</protein>
<proteinExistence type="predicted"/>